<name>G0UAQ2_TRYVY</name>
<dbReference type="GO" id="GO:0030975">
    <property type="term" value="F:thiamine binding"/>
    <property type="evidence" value="ECO:0007669"/>
    <property type="project" value="InterPro"/>
</dbReference>
<evidence type="ECO:0000256" key="4">
    <source>
        <dbReference type="ARBA" id="ARBA00022840"/>
    </source>
</evidence>
<evidence type="ECO:0000313" key="6">
    <source>
        <dbReference type="EMBL" id="CCC52887.1"/>
    </source>
</evidence>
<dbReference type="SUPFAM" id="SSF63999">
    <property type="entry name" value="Thiamin pyrophosphokinase, catalytic domain"/>
    <property type="match status" value="1"/>
</dbReference>
<keyword evidence="2" id="KW-0547">Nucleotide-binding</keyword>
<protein>
    <recommendedName>
        <fullName evidence="5">Thiamin pyrophosphokinase thiamin-binding domain-containing protein</fullName>
    </recommendedName>
</protein>
<dbReference type="InterPro" id="IPR036759">
    <property type="entry name" value="TPK_catalytic_sf"/>
</dbReference>
<dbReference type="OMA" id="LFACWPD"/>
<evidence type="ECO:0000256" key="1">
    <source>
        <dbReference type="ARBA" id="ARBA00022679"/>
    </source>
</evidence>
<dbReference type="Pfam" id="PF04265">
    <property type="entry name" value="TPK_B1_binding"/>
    <property type="match status" value="1"/>
</dbReference>
<dbReference type="PANTHER" id="PTHR13622:SF8">
    <property type="entry name" value="THIAMIN PYROPHOSPHOKINASE 1"/>
    <property type="match status" value="1"/>
</dbReference>
<dbReference type="SUPFAM" id="SSF63862">
    <property type="entry name" value="Thiamin pyrophosphokinase, substrate-binding domain"/>
    <property type="match status" value="1"/>
</dbReference>
<accession>G0UAQ2</accession>
<dbReference type="Gene3D" id="3.40.50.10240">
    <property type="entry name" value="Thiamin pyrophosphokinase, catalytic domain"/>
    <property type="match status" value="1"/>
</dbReference>
<dbReference type="PANTHER" id="PTHR13622">
    <property type="entry name" value="THIAMIN PYROPHOSPHOKINASE"/>
    <property type="match status" value="1"/>
</dbReference>
<dbReference type="VEuPathDB" id="TriTrypDB:TvY486_1103710"/>
<dbReference type="AlphaFoldDB" id="G0UAQ2"/>
<evidence type="ECO:0000256" key="3">
    <source>
        <dbReference type="ARBA" id="ARBA00022777"/>
    </source>
</evidence>
<dbReference type="GO" id="GO:0005524">
    <property type="term" value="F:ATP binding"/>
    <property type="evidence" value="ECO:0007669"/>
    <property type="project" value="UniProtKB-KW"/>
</dbReference>
<sequence>MLYRTGLHRVIEPSTLGLRVAGEATFMTSKPYGNVRRKVVQHDFYDTAEQVSAVILLNSPSNSCWEYDEYLRFLITKRYSRHSMLNPESAARCYFLCSDGAYPKLLKYVTEEKQQDLLNLFTVFPLCDVVVGDMDSYTSSHMEDGCERPTSTPDGGYATVEAVPHEVLDTIHRRCQSAVAEFLKLDVGMMNDAPPEVWERLRDDLKVSLSPLWVHIHCQFTTDFLKSLKLVSRLRKRYPSESAVVVPPVLCSTAGLELLKTGGDVFSDPRNEGCDHEESRERELCLEACQVEAVLLPTFVVIGAFGGRFDHEMGAISNMLAVAGEAHVVLVSQFDTVFACEANGWTQVVWHPQYEGRVCGLMNYGKMVECETSGMLWNIVKGRGKPSSTDELRFGFGAFLSVCNAVRREVVTIDVRHLQSDAVGAQADSEDNCYTAIVFSIIRQPKK</sequence>
<proteinExistence type="predicted"/>
<keyword evidence="4" id="KW-0067">ATP-binding</keyword>
<reference evidence="6" key="1">
    <citation type="journal article" date="2012" name="Proc. Natl. Acad. Sci. U.S.A.">
        <title>Antigenic diversity is generated by distinct evolutionary mechanisms in African trypanosome species.</title>
        <authorList>
            <person name="Jackson A.P."/>
            <person name="Berry A."/>
            <person name="Aslett M."/>
            <person name="Allison H.C."/>
            <person name="Burton P."/>
            <person name="Vavrova-Anderson J."/>
            <person name="Brown R."/>
            <person name="Browne H."/>
            <person name="Corton N."/>
            <person name="Hauser H."/>
            <person name="Gamble J."/>
            <person name="Gilderthorp R."/>
            <person name="Marcello L."/>
            <person name="McQuillan J."/>
            <person name="Otto T.D."/>
            <person name="Quail M.A."/>
            <person name="Sanders M.J."/>
            <person name="van Tonder A."/>
            <person name="Ginger M.L."/>
            <person name="Field M.C."/>
            <person name="Barry J.D."/>
            <person name="Hertz-Fowler C."/>
            <person name="Berriman M."/>
        </authorList>
    </citation>
    <scope>NUCLEOTIDE SEQUENCE</scope>
    <source>
        <strain evidence="6">Y486</strain>
    </source>
</reference>
<evidence type="ECO:0000259" key="5">
    <source>
        <dbReference type="Pfam" id="PF04265"/>
    </source>
</evidence>
<organism evidence="6">
    <name type="scientific">Trypanosoma vivax (strain Y486)</name>
    <dbReference type="NCBI Taxonomy" id="1055687"/>
    <lineage>
        <taxon>Eukaryota</taxon>
        <taxon>Discoba</taxon>
        <taxon>Euglenozoa</taxon>
        <taxon>Kinetoplastea</taxon>
        <taxon>Metakinetoplastina</taxon>
        <taxon>Trypanosomatida</taxon>
        <taxon>Trypanosomatidae</taxon>
        <taxon>Trypanosoma</taxon>
        <taxon>Duttonella</taxon>
    </lineage>
</organism>
<evidence type="ECO:0000256" key="2">
    <source>
        <dbReference type="ARBA" id="ARBA00022741"/>
    </source>
</evidence>
<keyword evidence="3" id="KW-0418">Kinase</keyword>
<dbReference type="Gene3D" id="2.60.120.320">
    <property type="entry name" value="Thiamin pyrophosphokinase, thiamin-binding domain"/>
    <property type="match status" value="1"/>
</dbReference>
<dbReference type="GO" id="GO:0004788">
    <property type="term" value="F:thiamine diphosphokinase activity"/>
    <property type="evidence" value="ECO:0007669"/>
    <property type="project" value="InterPro"/>
</dbReference>
<gene>
    <name evidence="6" type="ORF">TVY486_1103710</name>
</gene>
<keyword evidence="1" id="KW-0808">Transferase</keyword>
<dbReference type="GO" id="GO:0016301">
    <property type="term" value="F:kinase activity"/>
    <property type="evidence" value="ECO:0007669"/>
    <property type="project" value="UniProtKB-KW"/>
</dbReference>
<dbReference type="GO" id="GO:0009229">
    <property type="term" value="P:thiamine diphosphate biosynthetic process"/>
    <property type="evidence" value="ECO:0007669"/>
    <property type="project" value="InterPro"/>
</dbReference>
<dbReference type="InterPro" id="IPR007373">
    <property type="entry name" value="Thiamin_PyroPKinase_B1-bd"/>
</dbReference>
<feature type="domain" description="Thiamin pyrophosphokinase thiamin-binding" evidence="5">
    <location>
        <begin position="353"/>
        <end position="416"/>
    </location>
</feature>
<dbReference type="InterPro" id="IPR036371">
    <property type="entry name" value="TPK_B1-bd_sf"/>
</dbReference>
<dbReference type="EMBL" id="HE573027">
    <property type="protein sequence ID" value="CCC52887.1"/>
    <property type="molecule type" value="Genomic_DNA"/>
</dbReference>